<keyword evidence="2" id="KW-0732">Signal</keyword>
<dbReference type="RefSeq" id="WP_327160431.1">
    <property type="nucleotide sequence ID" value="NZ_CP108062.1"/>
</dbReference>
<gene>
    <name evidence="3" type="ORF">OG814_35225</name>
</gene>
<feature type="compositionally biased region" description="Polar residues" evidence="1">
    <location>
        <begin position="30"/>
        <end position="39"/>
    </location>
</feature>
<accession>A0ABZ1LI41</accession>
<proteinExistence type="predicted"/>
<dbReference type="EMBL" id="CP108188">
    <property type="protein sequence ID" value="WTR74167.1"/>
    <property type="molecule type" value="Genomic_DNA"/>
</dbReference>
<reference evidence="3 4" key="1">
    <citation type="submission" date="2022-10" db="EMBL/GenBank/DDBJ databases">
        <title>The complete genomes of actinobacterial strains from the NBC collection.</title>
        <authorList>
            <person name="Joergensen T.S."/>
            <person name="Alvarez Arevalo M."/>
            <person name="Sterndorff E.B."/>
            <person name="Faurdal D."/>
            <person name="Vuksanovic O."/>
            <person name="Mourched A.-S."/>
            <person name="Charusanti P."/>
            <person name="Shaw S."/>
            <person name="Blin K."/>
            <person name="Weber T."/>
        </authorList>
    </citation>
    <scope>NUCLEOTIDE SEQUENCE [LARGE SCALE GENOMIC DNA]</scope>
    <source>
        <strain evidence="3 4">NBC_00123</strain>
    </source>
</reference>
<dbReference type="PROSITE" id="PS51257">
    <property type="entry name" value="PROKAR_LIPOPROTEIN"/>
    <property type="match status" value="1"/>
</dbReference>
<evidence type="ECO:0000256" key="2">
    <source>
        <dbReference type="SAM" id="SignalP"/>
    </source>
</evidence>
<evidence type="ECO:0000256" key="1">
    <source>
        <dbReference type="SAM" id="MobiDB-lite"/>
    </source>
</evidence>
<dbReference type="Proteomes" id="UP001622594">
    <property type="component" value="Chromosome"/>
</dbReference>
<organism evidence="3 4">
    <name type="scientific">Streptomyces zaomyceticus</name>
    <dbReference type="NCBI Taxonomy" id="68286"/>
    <lineage>
        <taxon>Bacteria</taxon>
        <taxon>Bacillati</taxon>
        <taxon>Actinomycetota</taxon>
        <taxon>Actinomycetes</taxon>
        <taxon>Kitasatosporales</taxon>
        <taxon>Streptomycetaceae</taxon>
        <taxon>Streptomyces</taxon>
    </lineage>
</organism>
<protein>
    <recommendedName>
        <fullName evidence="5">Lipoprotein</fullName>
    </recommendedName>
</protein>
<sequence length="243" mass="24530">MPTRIRILTTLAAVALASSLTACGSPADEGSTTTGSGAPNGSRSTGDAGGSGGAGSKDCAGKIEEGGVPDEGFGGTVSLDPCATPTTRKTTLTAAWVTISDNPRDTAKPLNVYPVSCPGDSDSGCKQVEVKDNFDLCNQAKPGCHPARGEELSVVCVGDDVDKGQGDTTRWYGVLLDSRTLALGTGHDGTFVGHLTDKGDKPVGYVPTTTVAKVTGDLPECDGKVLNSKGSLDIAKMGGGAIR</sequence>
<keyword evidence="4" id="KW-1185">Reference proteome</keyword>
<evidence type="ECO:0000313" key="3">
    <source>
        <dbReference type="EMBL" id="WTR74167.1"/>
    </source>
</evidence>
<name>A0ABZ1LI41_9ACTN</name>
<feature type="region of interest" description="Disordered" evidence="1">
    <location>
        <begin position="23"/>
        <end position="80"/>
    </location>
</feature>
<evidence type="ECO:0008006" key="5">
    <source>
        <dbReference type="Google" id="ProtNLM"/>
    </source>
</evidence>
<feature type="signal peptide" evidence="2">
    <location>
        <begin position="1"/>
        <end position="27"/>
    </location>
</feature>
<feature type="chain" id="PRO_5045152269" description="Lipoprotein" evidence="2">
    <location>
        <begin position="28"/>
        <end position="243"/>
    </location>
</feature>
<evidence type="ECO:0000313" key="4">
    <source>
        <dbReference type="Proteomes" id="UP001622594"/>
    </source>
</evidence>